<feature type="non-terminal residue" evidence="2">
    <location>
        <position position="1"/>
    </location>
</feature>
<comment type="caution">
    <text evidence="2">The sequence shown here is derived from an EMBL/GenBank/DDBJ whole genome shotgun (WGS) entry which is preliminary data.</text>
</comment>
<sequence>RELKWRCGHCNCARNLDSMVYCKHCGERRTEAPSQGADAALGGGPRRRPSAPLRGALPAGNGADTAVDHNFTVDELDQLVRLAEKAGDAHAVGRYKQQLQSKRAGDPPPQQRITDIGAKQYQSWVATQLATVAELTGRLSAADAKYKEAATSLSGVQAQSRAGSQPPPAKLSIEEVVNGTGDILNLIDVDSHFNVDGYEVPDEDRKSITERRDQLYDQLQTAAKGLFSEAVAKMESIKADHAAHLARLSKKRK</sequence>
<gene>
    <name evidence="2" type="ORF">PCOR1329_LOCUS4816</name>
</gene>
<feature type="region of interest" description="Disordered" evidence="1">
    <location>
        <begin position="32"/>
        <end position="62"/>
    </location>
</feature>
<keyword evidence="3" id="KW-1185">Reference proteome</keyword>
<feature type="non-terminal residue" evidence="2">
    <location>
        <position position="253"/>
    </location>
</feature>
<proteinExistence type="predicted"/>
<dbReference type="Proteomes" id="UP001189429">
    <property type="component" value="Unassembled WGS sequence"/>
</dbReference>
<dbReference type="EMBL" id="CAUYUJ010001246">
    <property type="protein sequence ID" value="CAK0795030.1"/>
    <property type="molecule type" value="Genomic_DNA"/>
</dbReference>
<reference evidence="2" key="1">
    <citation type="submission" date="2023-10" db="EMBL/GenBank/DDBJ databases">
        <authorList>
            <person name="Chen Y."/>
            <person name="Shah S."/>
            <person name="Dougan E. K."/>
            <person name="Thang M."/>
            <person name="Chan C."/>
        </authorList>
    </citation>
    <scope>NUCLEOTIDE SEQUENCE [LARGE SCALE GENOMIC DNA]</scope>
</reference>
<evidence type="ECO:0008006" key="4">
    <source>
        <dbReference type="Google" id="ProtNLM"/>
    </source>
</evidence>
<evidence type="ECO:0000313" key="3">
    <source>
        <dbReference type="Proteomes" id="UP001189429"/>
    </source>
</evidence>
<evidence type="ECO:0000313" key="2">
    <source>
        <dbReference type="EMBL" id="CAK0795030.1"/>
    </source>
</evidence>
<accession>A0ABN9PRN2</accession>
<protein>
    <recommendedName>
        <fullName evidence="4">RanBP2-type domain-containing protein</fullName>
    </recommendedName>
</protein>
<evidence type="ECO:0000256" key="1">
    <source>
        <dbReference type="SAM" id="MobiDB-lite"/>
    </source>
</evidence>
<organism evidence="2 3">
    <name type="scientific">Prorocentrum cordatum</name>
    <dbReference type="NCBI Taxonomy" id="2364126"/>
    <lineage>
        <taxon>Eukaryota</taxon>
        <taxon>Sar</taxon>
        <taxon>Alveolata</taxon>
        <taxon>Dinophyceae</taxon>
        <taxon>Prorocentrales</taxon>
        <taxon>Prorocentraceae</taxon>
        <taxon>Prorocentrum</taxon>
    </lineage>
</organism>
<name>A0ABN9PRN2_9DINO</name>